<dbReference type="Gene3D" id="3.40.50.10860">
    <property type="entry name" value="Leucine Dehydrogenase, chain A, domain 1"/>
    <property type="match status" value="1"/>
</dbReference>
<feature type="binding site" evidence="7">
    <location>
        <position position="238"/>
    </location>
    <ligand>
        <name>NADP(+)</name>
        <dbReference type="ChEBI" id="CHEBI:58349"/>
    </ligand>
</feature>
<dbReference type="SUPFAM" id="SSF51735">
    <property type="entry name" value="NAD(P)-binding Rossmann-fold domains"/>
    <property type="match status" value="1"/>
</dbReference>
<dbReference type="Pfam" id="PF01488">
    <property type="entry name" value="Shikimate_DH"/>
    <property type="match status" value="1"/>
</dbReference>
<dbReference type="RefSeq" id="WP_021696978.1">
    <property type="nucleotide sequence ID" value="NZ_BATC01000013.1"/>
</dbReference>
<evidence type="ECO:0000256" key="6">
    <source>
        <dbReference type="ARBA" id="ARBA00049442"/>
    </source>
</evidence>
<dbReference type="Gene3D" id="3.40.50.720">
    <property type="entry name" value="NAD(P)-binding Rossmann-like Domain"/>
    <property type="match status" value="1"/>
</dbReference>
<comment type="subunit">
    <text evidence="7">Homodimer.</text>
</comment>
<dbReference type="Pfam" id="PF08501">
    <property type="entry name" value="Shikimate_dh_N"/>
    <property type="match status" value="1"/>
</dbReference>
<dbReference type="HAMAP" id="MF_00222">
    <property type="entry name" value="Shikimate_DH_AroE"/>
    <property type="match status" value="1"/>
</dbReference>
<dbReference type="InterPro" id="IPR013708">
    <property type="entry name" value="Shikimate_DH-bd_N"/>
</dbReference>
<dbReference type="Proteomes" id="UP000016569">
    <property type="component" value="Unassembled WGS sequence"/>
</dbReference>
<evidence type="ECO:0000256" key="5">
    <source>
        <dbReference type="ARBA" id="ARBA00023141"/>
    </source>
</evidence>
<evidence type="ECO:0000313" key="11">
    <source>
        <dbReference type="Proteomes" id="UP000016569"/>
    </source>
</evidence>
<feature type="binding site" evidence="7">
    <location>
        <begin position="20"/>
        <end position="22"/>
    </location>
    <ligand>
        <name>shikimate</name>
        <dbReference type="ChEBI" id="CHEBI:36208"/>
    </ligand>
</feature>
<evidence type="ECO:0000259" key="9">
    <source>
        <dbReference type="Pfam" id="PF08501"/>
    </source>
</evidence>
<dbReference type="GO" id="GO:0004764">
    <property type="term" value="F:shikimate 3-dehydrogenase (NADP+) activity"/>
    <property type="evidence" value="ECO:0007669"/>
    <property type="project" value="UniProtKB-UniRule"/>
</dbReference>
<dbReference type="AlphaFoldDB" id="A0A8E0KN12"/>
<feature type="binding site" evidence="7">
    <location>
        <position position="215"/>
    </location>
    <ligand>
        <name>NADP(+)</name>
        <dbReference type="ChEBI" id="CHEBI:58349"/>
    </ligand>
</feature>
<feature type="binding site" evidence="7">
    <location>
        <position position="84"/>
    </location>
    <ligand>
        <name>NADP(+)</name>
        <dbReference type="ChEBI" id="CHEBI:58349"/>
    </ligand>
</feature>
<feature type="binding site" evidence="7">
    <location>
        <position position="217"/>
    </location>
    <ligand>
        <name>shikimate</name>
        <dbReference type="ChEBI" id="CHEBI:36208"/>
    </ligand>
</feature>
<dbReference type="GO" id="GO:0008652">
    <property type="term" value="P:amino acid biosynthetic process"/>
    <property type="evidence" value="ECO:0007669"/>
    <property type="project" value="UniProtKB-KW"/>
</dbReference>
<dbReference type="GO" id="GO:0005829">
    <property type="term" value="C:cytosol"/>
    <property type="evidence" value="ECO:0007669"/>
    <property type="project" value="TreeGrafter"/>
</dbReference>
<reference evidence="11" key="1">
    <citation type="journal article" date="2013" name="Genome Announc.">
        <title>Draft Genome Sequence of the Dimorphic Prosthecate Bacterium Brevundimonas abyssalis TAR-001T.</title>
        <authorList>
            <person name="Tsubouchi T."/>
            <person name="Nishi S."/>
            <person name="Usui K."/>
            <person name="Shimane Y."/>
            <person name="Takaki Y."/>
            <person name="Maruyama T."/>
            <person name="Hatada Y."/>
        </authorList>
    </citation>
    <scope>NUCLEOTIDE SEQUENCE [LARGE SCALE GENOMIC DNA]</scope>
    <source>
        <strain evidence="11">TAR-001</strain>
    </source>
</reference>
<dbReference type="EC" id="1.1.1.25" evidence="2 7"/>
<dbReference type="CDD" id="cd01065">
    <property type="entry name" value="NAD_bind_Shikimate_DH"/>
    <property type="match status" value="1"/>
</dbReference>
<feature type="binding site" evidence="7">
    <location>
        <position position="68"/>
    </location>
    <ligand>
        <name>shikimate</name>
        <dbReference type="ChEBI" id="CHEBI:36208"/>
    </ligand>
</feature>
<evidence type="ECO:0000256" key="2">
    <source>
        <dbReference type="ARBA" id="ARBA00012962"/>
    </source>
</evidence>
<feature type="binding site" evidence="7">
    <location>
        <position position="245"/>
    </location>
    <ligand>
        <name>shikimate</name>
        <dbReference type="ChEBI" id="CHEBI:36208"/>
    </ligand>
</feature>
<dbReference type="PANTHER" id="PTHR21089:SF1">
    <property type="entry name" value="BIFUNCTIONAL 3-DEHYDROQUINATE DEHYDRATASE_SHIKIMATE DEHYDROGENASE, CHLOROPLASTIC"/>
    <property type="match status" value="1"/>
</dbReference>
<feature type="binding site" evidence="7">
    <location>
        <begin position="158"/>
        <end position="163"/>
    </location>
    <ligand>
        <name>NADP(+)</name>
        <dbReference type="ChEBI" id="CHEBI:58349"/>
    </ligand>
</feature>
<keyword evidence="5 7" id="KW-0057">Aromatic amino acid biosynthesis</keyword>
<accession>A0A8E0KN12</accession>
<keyword evidence="7" id="KW-0028">Amino-acid biosynthesis</keyword>
<feature type="domain" description="Shikimate dehydrogenase substrate binding N-terminal" evidence="9">
    <location>
        <begin position="12"/>
        <end position="95"/>
    </location>
</feature>
<dbReference type="OrthoDB" id="9792692at2"/>
<gene>
    <name evidence="7" type="primary">aroE</name>
    <name evidence="10" type="ORF">MBEBAB_1132</name>
</gene>
<dbReference type="EMBL" id="BATC01000013">
    <property type="protein sequence ID" value="GAD58882.1"/>
    <property type="molecule type" value="Genomic_DNA"/>
</dbReference>
<keyword evidence="4 7" id="KW-0560">Oxidoreductase</keyword>
<dbReference type="InterPro" id="IPR022893">
    <property type="entry name" value="Shikimate_DH_fam"/>
</dbReference>
<dbReference type="GO" id="GO:0009073">
    <property type="term" value="P:aromatic amino acid family biosynthetic process"/>
    <property type="evidence" value="ECO:0007669"/>
    <property type="project" value="UniProtKB-KW"/>
</dbReference>
<organism evidence="10 11">
    <name type="scientific">Brevundimonas abyssalis TAR-001</name>
    <dbReference type="NCBI Taxonomy" id="1391729"/>
    <lineage>
        <taxon>Bacteria</taxon>
        <taxon>Pseudomonadati</taxon>
        <taxon>Pseudomonadota</taxon>
        <taxon>Alphaproteobacteria</taxon>
        <taxon>Caulobacterales</taxon>
        <taxon>Caulobacteraceae</taxon>
        <taxon>Brevundimonas</taxon>
    </lineage>
</organism>
<feature type="binding site" evidence="7">
    <location>
        <position position="108"/>
    </location>
    <ligand>
        <name>shikimate</name>
        <dbReference type="ChEBI" id="CHEBI:36208"/>
    </ligand>
</feature>
<comment type="similarity">
    <text evidence="7">Belongs to the shikimate dehydrogenase family.</text>
</comment>
<feature type="active site" description="Proton acceptor" evidence="7">
    <location>
        <position position="72"/>
    </location>
</feature>
<feature type="binding site" evidence="7">
    <location>
        <position position="93"/>
    </location>
    <ligand>
        <name>shikimate</name>
        <dbReference type="ChEBI" id="CHEBI:36208"/>
    </ligand>
</feature>
<dbReference type="PANTHER" id="PTHR21089">
    <property type="entry name" value="SHIKIMATE DEHYDROGENASE"/>
    <property type="match status" value="1"/>
</dbReference>
<evidence type="ECO:0000256" key="1">
    <source>
        <dbReference type="ARBA" id="ARBA00004871"/>
    </source>
</evidence>
<comment type="function">
    <text evidence="7">Involved in the biosynthesis of the chorismate, which leads to the biosynthesis of aromatic amino acids. Catalyzes the reversible NADPH linked reduction of 3-dehydroshikimate (DHSA) to yield shikimate (SA).</text>
</comment>
<feature type="binding site" evidence="7">
    <location>
        <begin position="134"/>
        <end position="138"/>
    </location>
    <ligand>
        <name>NADP(+)</name>
        <dbReference type="ChEBI" id="CHEBI:58349"/>
    </ligand>
</feature>
<keyword evidence="3 7" id="KW-0521">NADP</keyword>
<dbReference type="SUPFAM" id="SSF53223">
    <property type="entry name" value="Aminoacid dehydrogenase-like, N-terminal domain"/>
    <property type="match status" value="1"/>
</dbReference>
<evidence type="ECO:0000256" key="7">
    <source>
        <dbReference type="HAMAP-Rule" id="MF_00222"/>
    </source>
</evidence>
<comment type="catalytic activity">
    <reaction evidence="6 7">
        <text>shikimate + NADP(+) = 3-dehydroshikimate + NADPH + H(+)</text>
        <dbReference type="Rhea" id="RHEA:17737"/>
        <dbReference type="ChEBI" id="CHEBI:15378"/>
        <dbReference type="ChEBI" id="CHEBI:16630"/>
        <dbReference type="ChEBI" id="CHEBI:36208"/>
        <dbReference type="ChEBI" id="CHEBI:57783"/>
        <dbReference type="ChEBI" id="CHEBI:58349"/>
        <dbReference type="EC" id="1.1.1.25"/>
    </reaction>
</comment>
<feature type="domain" description="Quinate/shikimate 5-dehydrogenase/glutamyl-tRNA reductase" evidence="8">
    <location>
        <begin position="117"/>
        <end position="176"/>
    </location>
</feature>
<dbReference type="UniPathway" id="UPA00053">
    <property type="reaction ID" value="UER00087"/>
</dbReference>
<evidence type="ECO:0000256" key="4">
    <source>
        <dbReference type="ARBA" id="ARBA00023002"/>
    </source>
</evidence>
<dbReference type="GO" id="GO:0009423">
    <property type="term" value="P:chorismate biosynthetic process"/>
    <property type="evidence" value="ECO:0007669"/>
    <property type="project" value="UniProtKB-UniRule"/>
</dbReference>
<comment type="pathway">
    <text evidence="1 7">Metabolic intermediate biosynthesis; chorismate biosynthesis; chorismate from D-erythrose 4-phosphate and phosphoenolpyruvate: step 4/7.</text>
</comment>
<dbReference type="InterPro" id="IPR036291">
    <property type="entry name" value="NAD(P)-bd_dom_sf"/>
</dbReference>
<comment type="caution">
    <text evidence="10">The sequence shown here is derived from an EMBL/GenBank/DDBJ whole genome shotgun (WGS) entry which is preliminary data.</text>
</comment>
<evidence type="ECO:0000313" key="10">
    <source>
        <dbReference type="EMBL" id="GAD58882.1"/>
    </source>
</evidence>
<dbReference type="GO" id="GO:0019632">
    <property type="term" value="P:shikimate metabolic process"/>
    <property type="evidence" value="ECO:0007669"/>
    <property type="project" value="TreeGrafter"/>
</dbReference>
<dbReference type="InterPro" id="IPR006151">
    <property type="entry name" value="Shikm_DH/Glu-tRNA_Rdtase"/>
</dbReference>
<evidence type="ECO:0000259" key="8">
    <source>
        <dbReference type="Pfam" id="PF01488"/>
    </source>
</evidence>
<dbReference type="GO" id="GO:0050661">
    <property type="term" value="F:NADP binding"/>
    <property type="evidence" value="ECO:0007669"/>
    <property type="project" value="TreeGrafter"/>
</dbReference>
<name>A0A8E0KN12_9CAUL</name>
<evidence type="ECO:0000256" key="3">
    <source>
        <dbReference type="ARBA" id="ARBA00022857"/>
    </source>
</evidence>
<keyword evidence="11" id="KW-1185">Reference proteome</keyword>
<proteinExistence type="inferred from homology"/>
<protein>
    <recommendedName>
        <fullName evidence="2 7">Shikimate dehydrogenase (NADP(+))</fullName>
        <shortName evidence="7">SDH</shortName>
        <ecNumber evidence="2 7">1.1.1.25</ecNumber>
    </recommendedName>
</protein>
<dbReference type="InterPro" id="IPR046346">
    <property type="entry name" value="Aminoacid_DH-like_N_sf"/>
</dbReference>
<sequence>MTITGAALLAGIVGRPVAHSLSPVIHNAWIEAAGMDAVYAAFAPPDEAAFDLLIEAGRAGMIHGLNVTAPFKGQALARADEASDTARACGSANVLAFRDGRVRAQSTDGEGLLKALAEQAPDVDLTAGPVLFLGAGGAARASVAALLAGGAPEVVILNRTRDRAQALAETFDDRVRVAGDDPGEIAGARLVINAVAGPMTFDFGRTPNAEAALDMTYKPLETPFLMAARAGGLIGVDGLGMLTGQAGPSFAFIFDRPPPTLDPRAVVLAHLQGLEP</sequence>